<keyword evidence="3" id="KW-0175">Coiled coil</keyword>
<evidence type="ECO:0000256" key="5">
    <source>
        <dbReference type="SAM" id="MobiDB-lite"/>
    </source>
</evidence>
<dbReference type="GO" id="GO:0005856">
    <property type="term" value="C:cytoskeleton"/>
    <property type="evidence" value="ECO:0007669"/>
    <property type="project" value="TreeGrafter"/>
</dbReference>
<dbReference type="PANTHER" id="PTHR24168:SF24">
    <property type="entry name" value="KN MOTIF AND ANKYRIN REPEAT DOMAIN-CONTAINING PROTEIN 4"/>
    <property type="match status" value="1"/>
</dbReference>
<feature type="repeat" description="ANK" evidence="4">
    <location>
        <begin position="514"/>
        <end position="546"/>
    </location>
</feature>
<proteinExistence type="predicted"/>
<evidence type="ECO:0000256" key="1">
    <source>
        <dbReference type="ARBA" id="ARBA00022737"/>
    </source>
</evidence>
<evidence type="ECO:0000256" key="2">
    <source>
        <dbReference type="ARBA" id="ARBA00023043"/>
    </source>
</evidence>
<evidence type="ECO:0000256" key="3">
    <source>
        <dbReference type="ARBA" id="ARBA00023054"/>
    </source>
</evidence>
<dbReference type="GO" id="GO:0030837">
    <property type="term" value="P:negative regulation of actin filament polymerization"/>
    <property type="evidence" value="ECO:0007669"/>
    <property type="project" value="InterPro"/>
</dbReference>
<dbReference type="Gene3D" id="1.25.40.20">
    <property type="entry name" value="Ankyrin repeat-containing domain"/>
    <property type="match status" value="1"/>
</dbReference>
<feature type="region of interest" description="Disordered" evidence="5">
    <location>
        <begin position="1"/>
        <end position="20"/>
    </location>
</feature>
<dbReference type="SUPFAM" id="SSF48403">
    <property type="entry name" value="Ankyrin repeat"/>
    <property type="match status" value="1"/>
</dbReference>
<name>A0AAY4B0W7_9TELE</name>
<dbReference type="SMART" id="SM00248">
    <property type="entry name" value="ANK"/>
    <property type="match status" value="4"/>
</dbReference>
<sequence length="606" mass="67226">MSIAVNGTSPKGNGAQRRPPCYSVETPYGFHLDLDFLKYVDDIEKGNTIRRVPIHRRHRVPNSTALSRNLSLPGYGYRPSQWSSIGSLWPKTRTIDSQQPYSFQGYEGMTVDNPELLGFTHGSLTNAEMEASIRAFDEQPLGLHVRPNLLRATSLPLTVLLRKHSETAEDPTSPRCSRIPQENGSTEDVFSDSSRVSTGTNGTIKRLTAALERIGELEEEIRVVPELKAQICILQEERERLLLKLNSNPNRSSKLEFSTGSNAHLQPDDWMSRELKHLEEKVQASSAQVNALSTPSLRDNAQTVMNHGITPKQCLKGQRDVLSVETLESRILSLEHKLHKSEQELDQTVTCLSTNFNPSSSGLISVCFFQGHIEEEPGTLWFYHFFCAADSQVQALTVVFQHWFHLAAEEDSSAQCVELYLKQVKATTPTLLYFLVNMVDDEGNTALHYSMSHGNFSVSQVLLDSGQTGRNRQLKDGYSPLLLAAVTGPESPEKQGVVLQLLSLGDVNARLAPAGQTALHLAVRRGREDMVRLLLSAGADCNAQDQSESTALMNACELGCCDIITALLERPDCDVTLTDRVSRHLKLQTVKRRPGKSHCGSGTKWL</sequence>
<organism evidence="6 7">
    <name type="scientific">Denticeps clupeoides</name>
    <name type="common">denticle herring</name>
    <dbReference type="NCBI Taxonomy" id="299321"/>
    <lineage>
        <taxon>Eukaryota</taxon>
        <taxon>Metazoa</taxon>
        <taxon>Chordata</taxon>
        <taxon>Craniata</taxon>
        <taxon>Vertebrata</taxon>
        <taxon>Euteleostomi</taxon>
        <taxon>Actinopterygii</taxon>
        <taxon>Neopterygii</taxon>
        <taxon>Teleostei</taxon>
        <taxon>Clupei</taxon>
        <taxon>Clupeiformes</taxon>
        <taxon>Denticipitoidei</taxon>
        <taxon>Denticipitidae</taxon>
        <taxon>Denticeps</taxon>
    </lineage>
</organism>
<dbReference type="PRINTS" id="PR01415">
    <property type="entry name" value="ANKYRIN"/>
</dbReference>
<evidence type="ECO:0000256" key="4">
    <source>
        <dbReference type="PROSITE-ProRule" id="PRU00023"/>
    </source>
</evidence>
<evidence type="ECO:0000313" key="6">
    <source>
        <dbReference type="Ensembl" id="ENSDCDP00010014664.1"/>
    </source>
</evidence>
<dbReference type="PROSITE" id="PS50088">
    <property type="entry name" value="ANK_REPEAT"/>
    <property type="match status" value="2"/>
</dbReference>
<feature type="region of interest" description="Disordered" evidence="5">
    <location>
        <begin position="165"/>
        <end position="198"/>
    </location>
</feature>
<evidence type="ECO:0000313" key="7">
    <source>
        <dbReference type="Proteomes" id="UP000694580"/>
    </source>
</evidence>
<dbReference type="Pfam" id="PF12796">
    <property type="entry name" value="Ank_2"/>
    <property type="match status" value="1"/>
</dbReference>
<dbReference type="AlphaFoldDB" id="A0AAY4B0W7"/>
<protein>
    <submittedName>
        <fullName evidence="6">Uncharacterized protein</fullName>
    </submittedName>
</protein>
<dbReference type="Pfam" id="PF12075">
    <property type="entry name" value="KN_motif"/>
    <property type="match status" value="1"/>
</dbReference>
<dbReference type="GO" id="GO:0005737">
    <property type="term" value="C:cytoplasm"/>
    <property type="evidence" value="ECO:0007669"/>
    <property type="project" value="TreeGrafter"/>
</dbReference>
<reference evidence="6 7" key="1">
    <citation type="submission" date="2020-06" db="EMBL/GenBank/DDBJ databases">
        <authorList>
            <consortium name="Wellcome Sanger Institute Data Sharing"/>
        </authorList>
    </citation>
    <scope>NUCLEOTIDE SEQUENCE [LARGE SCALE GENOMIC DNA]</scope>
</reference>
<keyword evidence="2 4" id="KW-0040">ANK repeat</keyword>
<reference evidence="6" key="2">
    <citation type="submission" date="2025-08" db="UniProtKB">
        <authorList>
            <consortium name="Ensembl"/>
        </authorList>
    </citation>
    <scope>IDENTIFICATION</scope>
</reference>
<feature type="compositionally biased region" description="Polar residues" evidence="5">
    <location>
        <begin position="180"/>
        <end position="198"/>
    </location>
</feature>
<dbReference type="InterPro" id="IPR021939">
    <property type="entry name" value="KN_motif"/>
</dbReference>
<feature type="compositionally biased region" description="Polar residues" evidence="5">
    <location>
        <begin position="1"/>
        <end position="11"/>
    </location>
</feature>
<gene>
    <name evidence="6" type="primary">LOC114787886</name>
</gene>
<dbReference type="GeneTree" id="ENSGT00940000158468"/>
<keyword evidence="7" id="KW-1185">Reference proteome</keyword>
<keyword evidence="1" id="KW-0677">Repeat</keyword>
<dbReference type="InterPro" id="IPR002110">
    <property type="entry name" value="Ankyrin_rpt"/>
</dbReference>
<reference evidence="6" key="3">
    <citation type="submission" date="2025-09" db="UniProtKB">
        <authorList>
            <consortium name="Ensembl"/>
        </authorList>
    </citation>
    <scope>IDENTIFICATION</scope>
</reference>
<dbReference type="InterPro" id="IPR047184">
    <property type="entry name" value="KANK1-4"/>
</dbReference>
<dbReference type="PROSITE" id="PS50297">
    <property type="entry name" value="ANK_REP_REGION"/>
    <property type="match status" value="2"/>
</dbReference>
<dbReference type="Ensembl" id="ENSDCDT00010015444.1">
    <property type="protein sequence ID" value="ENSDCDP00010014664.1"/>
    <property type="gene ID" value="ENSDCDG00010006677.1"/>
</dbReference>
<dbReference type="PANTHER" id="PTHR24168">
    <property type="entry name" value="KN MOTIF AND ANKYRIN REPEAT DOMAIN-CONTAINING"/>
    <property type="match status" value="1"/>
</dbReference>
<dbReference type="InterPro" id="IPR036770">
    <property type="entry name" value="Ankyrin_rpt-contain_sf"/>
</dbReference>
<accession>A0AAY4B0W7</accession>
<dbReference type="Proteomes" id="UP000694580">
    <property type="component" value="Chromosome 4"/>
</dbReference>
<feature type="repeat" description="ANK" evidence="4">
    <location>
        <begin position="442"/>
        <end position="466"/>
    </location>
</feature>